<evidence type="ECO:0000313" key="2">
    <source>
        <dbReference type="EMBL" id="KAK1316953.1"/>
    </source>
</evidence>
<evidence type="ECO:0000259" key="1">
    <source>
        <dbReference type="Pfam" id="PF05089"/>
    </source>
</evidence>
<dbReference type="EMBL" id="JAUJYO010000005">
    <property type="protein sequence ID" value="KAK1316953.1"/>
    <property type="molecule type" value="Genomic_DNA"/>
</dbReference>
<dbReference type="Gene3D" id="3.20.20.80">
    <property type="entry name" value="Glycosidases"/>
    <property type="match status" value="1"/>
</dbReference>
<dbReference type="PANTHER" id="PTHR12872">
    <property type="entry name" value="ALPHA-N-ACETYLGLUCOSAMINIDASE"/>
    <property type="match status" value="1"/>
</dbReference>
<dbReference type="PANTHER" id="PTHR12872:SF3">
    <property type="entry name" value="ALPHA-N-ACETYLGLUCOSAMINIDASE"/>
    <property type="match status" value="1"/>
</dbReference>
<dbReference type="InterPro" id="IPR007781">
    <property type="entry name" value="NAGLU"/>
</dbReference>
<dbReference type="Proteomes" id="UP001180020">
    <property type="component" value="Unassembled WGS sequence"/>
</dbReference>
<feature type="domain" description="Alpha-N-acetylglucosaminidase tim-barrel" evidence="1">
    <location>
        <begin position="9"/>
        <end position="182"/>
    </location>
</feature>
<evidence type="ECO:0000313" key="3">
    <source>
        <dbReference type="Proteomes" id="UP001180020"/>
    </source>
</evidence>
<keyword evidence="3" id="KW-1185">Reference proteome</keyword>
<dbReference type="Pfam" id="PF05089">
    <property type="entry name" value="NAGLU"/>
    <property type="match status" value="1"/>
</dbReference>
<sequence>MRFAVASDPQWCCTYLLDPTDPLLIEIGKAFIQQQVKEYGRTSHIYNCDTFDENTPPIDDPGYISSLGAGRAAIFKAMRSGDDNAVWLMQNVPRLIDSYEPSKKGRNYKKGMKDNEKGPSAFGFNWKAGCLGFIWLTSEQFYGVPYIWCMLHNFAANIEMYGILDVIASGPIEAKNSDNSTMFPTFAAATRVPNLHCITEPDGVFSVSEHKYEGKDHPNIAKFAAVEGT</sequence>
<proteinExistence type="predicted"/>
<organism evidence="2 3">
    <name type="scientific">Acorus calamus</name>
    <name type="common">Sweet flag</name>
    <dbReference type="NCBI Taxonomy" id="4465"/>
    <lineage>
        <taxon>Eukaryota</taxon>
        <taxon>Viridiplantae</taxon>
        <taxon>Streptophyta</taxon>
        <taxon>Embryophyta</taxon>
        <taxon>Tracheophyta</taxon>
        <taxon>Spermatophyta</taxon>
        <taxon>Magnoliopsida</taxon>
        <taxon>Liliopsida</taxon>
        <taxon>Acoraceae</taxon>
        <taxon>Acorus</taxon>
    </lineage>
</organism>
<protein>
    <recommendedName>
        <fullName evidence="1">Alpha-N-acetylglucosaminidase tim-barrel domain-containing protein</fullName>
    </recommendedName>
</protein>
<reference evidence="2" key="1">
    <citation type="journal article" date="2023" name="Nat. Commun.">
        <title>Diploid and tetraploid genomes of Acorus and the evolution of monocots.</title>
        <authorList>
            <person name="Ma L."/>
            <person name="Liu K.W."/>
            <person name="Li Z."/>
            <person name="Hsiao Y.Y."/>
            <person name="Qi Y."/>
            <person name="Fu T."/>
            <person name="Tang G.D."/>
            <person name="Zhang D."/>
            <person name="Sun W.H."/>
            <person name="Liu D.K."/>
            <person name="Li Y."/>
            <person name="Chen G.Z."/>
            <person name="Liu X.D."/>
            <person name="Liao X.Y."/>
            <person name="Jiang Y.T."/>
            <person name="Yu X."/>
            <person name="Hao Y."/>
            <person name="Huang J."/>
            <person name="Zhao X.W."/>
            <person name="Ke S."/>
            <person name="Chen Y.Y."/>
            <person name="Wu W.L."/>
            <person name="Hsu J.L."/>
            <person name="Lin Y.F."/>
            <person name="Huang M.D."/>
            <person name="Li C.Y."/>
            <person name="Huang L."/>
            <person name="Wang Z.W."/>
            <person name="Zhao X."/>
            <person name="Zhong W.Y."/>
            <person name="Peng D.H."/>
            <person name="Ahmad S."/>
            <person name="Lan S."/>
            <person name="Zhang J.S."/>
            <person name="Tsai W.C."/>
            <person name="Van de Peer Y."/>
            <person name="Liu Z.J."/>
        </authorList>
    </citation>
    <scope>NUCLEOTIDE SEQUENCE</scope>
    <source>
        <strain evidence="2">CP</strain>
    </source>
</reference>
<accession>A0AAV9EVW9</accession>
<reference evidence="2" key="2">
    <citation type="submission" date="2023-06" db="EMBL/GenBank/DDBJ databases">
        <authorList>
            <person name="Ma L."/>
            <person name="Liu K.-W."/>
            <person name="Li Z."/>
            <person name="Hsiao Y.-Y."/>
            <person name="Qi Y."/>
            <person name="Fu T."/>
            <person name="Tang G."/>
            <person name="Zhang D."/>
            <person name="Sun W.-H."/>
            <person name="Liu D.-K."/>
            <person name="Li Y."/>
            <person name="Chen G.-Z."/>
            <person name="Liu X.-D."/>
            <person name="Liao X.-Y."/>
            <person name="Jiang Y.-T."/>
            <person name="Yu X."/>
            <person name="Hao Y."/>
            <person name="Huang J."/>
            <person name="Zhao X.-W."/>
            <person name="Ke S."/>
            <person name="Chen Y.-Y."/>
            <person name="Wu W.-L."/>
            <person name="Hsu J.-L."/>
            <person name="Lin Y.-F."/>
            <person name="Huang M.-D."/>
            <person name="Li C.-Y."/>
            <person name="Huang L."/>
            <person name="Wang Z.-W."/>
            <person name="Zhao X."/>
            <person name="Zhong W.-Y."/>
            <person name="Peng D.-H."/>
            <person name="Ahmad S."/>
            <person name="Lan S."/>
            <person name="Zhang J.-S."/>
            <person name="Tsai W.-C."/>
            <person name="Van De Peer Y."/>
            <person name="Liu Z.-J."/>
        </authorList>
    </citation>
    <scope>NUCLEOTIDE SEQUENCE</scope>
    <source>
        <strain evidence="2">CP</strain>
        <tissue evidence="2">Leaves</tissue>
    </source>
</reference>
<comment type="caution">
    <text evidence="2">The sequence shown here is derived from an EMBL/GenBank/DDBJ whole genome shotgun (WGS) entry which is preliminary data.</text>
</comment>
<dbReference type="AlphaFoldDB" id="A0AAV9EVW9"/>
<gene>
    <name evidence="2" type="ORF">QJS10_CPA05g01871</name>
</gene>
<dbReference type="InterPro" id="IPR024733">
    <property type="entry name" value="NAGLU_tim-barrel"/>
</dbReference>
<name>A0AAV9EVW9_ACOCL</name>